<evidence type="ECO:0000256" key="1">
    <source>
        <dbReference type="SAM" id="MobiDB-lite"/>
    </source>
</evidence>
<evidence type="ECO:0000313" key="3">
    <source>
        <dbReference type="EMBL" id="KTD20273.1"/>
    </source>
</evidence>
<keyword evidence="2" id="KW-0472">Membrane</keyword>
<feature type="region of interest" description="Disordered" evidence="1">
    <location>
        <begin position="47"/>
        <end position="74"/>
    </location>
</feature>
<sequence>MRLLFCKSLADATKTAVTDATRVTVVTGMVIGAYSVYDRLANRRNGFFSDSQSQSPGPSETVENLSKSDISHKF</sequence>
<dbReference type="Proteomes" id="UP000054869">
    <property type="component" value="Unassembled WGS sequence"/>
</dbReference>
<keyword evidence="2" id="KW-1133">Transmembrane helix</keyword>
<feature type="compositionally biased region" description="Polar residues" evidence="1">
    <location>
        <begin position="48"/>
        <end position="68"/>
    </location>
</feature>
<keyword evidence="4" id="KW-1185">Reference proteome</keyword>
<proteinExistence type="predicted"/>
<organism evidence="3 4">
    <name type="scientific">Legionella lansingensis</name>
    <dbReference type="NCBI Taxonomy" id="45067"/>
    <lineage>
        <taxon>Bacteria</taxon>
        <taxon>Pseudomonadati</taxon>
        <taxon>Pseudomonadota</taxon>
        <taxon>Gammaproteobacteria</taxon>
        <taxon>Legionellales</taxon>
        <taxon>Legionellaceae</taxon>
        <taxon>Legionella</taxon>
    </lineage>
</organism>
<name>A0A0W0VJI0_9GAMM</name>
<protein>
    <submittedName>
        <fullName evidence="3">Uncharacterized protein</fullName>
    </submittedName>
</protein>
<reference evidence="3 4" key="1">
    <citation type="submission" date="2015-11" db="EMBL/GenBank/DDBJ databases">
        <title>Genomic analysis of 38 Legionella species identifies large and diverse effector repertoires.</title>
        <authorList>
            <person name="Burstein D."/>
            <person name="Amaro F."/>
            <person name="Zusman T."/>
            <person name="Lifshitz Z."/>
            <person name="Cohen O."/>
            <person name="Gilbert J.A."/>
            <person name="Pupko T."/>
            <person name="Shuman H.A."/>
            <person name="Segal G."/>
        </authorList>
    </citation>
    <scope>NUCLEOTIDE SEQUENCE [LARGE SCALE GENOMIC DNA]</scope>
    <source>
        <strain evidence="3 4">ATCC 49751</strain>
    </source>
</reference>
<dbReference type="RefSeq" id="WP_028373701.1">
    <property type="nucleotide sequence ID" value="NZ_CAAAJD010000023.1"/>
</dbReference>
<accession>A0A0W0VJI0</accession>
<gene>
    <name evidence="3" type="ORF">Llan_1924</name>
</gene>
<dbReference type="AlphaFoldDB" id="A0A0W0VJI0"/>
<evidence type="ECO:0000313" key="4">
    <source>
        <dbReference type="Proteomes" id="UP000054869"/>
    </source>
</evidence>
<keyword evidence="2" id="KW-0812">Transmembrane</keyword>
<comment type="caution">
    <text evidence="3">The sequence shown here is derived from an EMBL/GenBank/DDBJ whole genome shotgun (WGS) entry which is preliminary data.</text>
</comment>
<feature type="transmembrane region" description="Helical" evidence="2">
    <location>
        <begin position="20"/>
        <end position="37"/>
    </location>
</feature>
<evidence type="ECO:0000256" key="2">
    <source>
        <dbReference type="SAM" id="Phobius"/>
    </source>
</evidence>
<dbReference type="EMBL" id="LNYI01000042">
    <property type="protein sequence ID" value="KTD20273.1"/>
    <property type="molecule type" value="Genomic_DNA"/>
</dbReference>
<dbReference type="PATRIC" id="fig|45067.4.peg.2014"/>